<dbReference type="Proteomes" id="UP000472267">
    <property type="component" value="Chromosome 12"/>
</dbReference>
<dbReference type="PANTHER" id="PTHR21580">
    <property type="entry name" value="SHIPPO-1-RELATED"/>
    <property type="match status" value="1"/>
</dbReference>
<reference evidence="2" key="3">
    <citation type="submission" date="2025-09" db="UniProtKB">
        <authorList>
            <consortium name="Ensembl"/>
        </authorList>
    </citation>
    <scope>IDENTIFICATION</scope>
</reference>
<reference evidence="2" key="1">
    <citation type="submission" date="2019-06" db="EMBL/GenBank/DDBJ databases">
        <authorList>
            <consortium name="Wellcome Sanger Institute Data Sharing"/>
        </authorList>
    </citation>
    <scope>NUCLEOTIDE SEQUENCE [LARGE SCALE GENOMIC DNA]</scope>
</reference>
<dbReference type="InParanoid" id="A0A672J5V4"/>
<dbReference type="AlphaFoldDB" id="A0A672J5V4"/>
<accession>A0A672J5V4</accession>
<dbReference type="InterPro" id="IPR010736">
    <property type="entry name" value="SHIPPO-rpt"/>
</dbReference>
<sequence>MANTEPWVGTWRPHRPRRPIAAMHQTPGPNKYLLPSLTGTSKHDPTKSKSPAFSMASRHLQSTVHHSPGPAHFIEPNTTRTGRHTALGVSLKGKRQSQVKFAGPGPGKYSVETADKFVFRKGPSAVISGRLKERRDDQLPGPADYNVKPVPKPVNPKASSTFGHRPTAGSFYGSTGQTPGPAAYGAVKLDKWKRKAPEYTMAGRPSAQQQNVTTPGPAAHRPGPVTVMKRKAPSFSFGVHHSQYKAPLILNDDN</sequence>
<proteinExistence type="predicted"/>
<dbReference type="Pfam" id="PF07004">
    <property type="entry name" value="SHIPPO-rpt"/>
    <property type="match status" value="5"/>
</dbReference>
<dbReference type="InterPro" id="IPR051291">
    <property type="entry name" value="CIMAP"/>
</dbReference>
<keyword evidence="3" id="KW-1185">Reference proteome</keyword>
<name>A0A672J5V4_SALFA</name>
<feature type="region of interest" description="Disordered" evidence="1">
    <location>
        <begin position="1"/>
        <end position="82"/>
    </location>
</feature>
<protein>
    <submittedName>
        <fullName evidence="2">Uncharacterized protein</fullName>
    </submittedName>
</protein>
<evidence type="ECO:0000313" key="2">
    <source>
        <dbReference type="Ensembl" id="ENSSFAP00005048445.1"/>
    </source>
</evidence>
<reference evidence="2" key="2">
    <citation type="submission" date="2025-08" db="UniProtKB">
        <authorList>
            <consortium name="Ensembl"/>
        </authorList>
    </citation>
    <scope>IDENTIFICATION</scope>
</reference>
<evidence type="ECO:0000256" key="1">
    <source>
        <dbReference type="SAM" id="MobiDB-lite"/>
    </source>
</evidence>
<evidence type="ECO:0000313" key="3">
    <source>
        <dbReference type="Proteomes" id="UP000472267"/>
    </source>
</evidence>
<dbReference type="GO" id="GO:0005856">
    <property type="term" value="C:cytoskeleton"/>
    <property type="evidence" value="ECO:0007669"/>
    <property type="project" value="TreeGrafter"/>
</dbReference>
<feature type="region of interest" description="Disordered" evidence="1">
    <location>
        <begin position="128"/>
        <end position="224"/>
    </location>
</feature>
<dbReference type="PANTHER" id="PTHR21580:SF28">
    <property type="entry name" value="BOREALIN N-TERMINAL DOMAIN-CONTAINING PROTEIN-RELATED"/>
    <property type="match status" value="1"/>
</dbReference>
<dbReference type="Ensembl" id="ENSSFAT00005050057.1">
    <property type="protein sequence ID" value="ENSSFAP00005048445.1"/>
    <property type="gene ID" value="ENSSFAG00005023522.1"/>
</dbReference>
<organism evidence="2 3">
    <name type="scientific">Salarias fasciatus</name>
    <name type="common">Jewelled blenny</name>
    <name type="synonym">Blennius fasciatus</name>
    <dbReference type="NCBI Taxonomy" id="181472"/>
    <lineage>
        <taxon>Eukaryota</taxon>
        <taxon>Metazoa</taxon>
        <taxon>Chordata</taxon>
        <taxon>Craniata</taxon>
        <taxon>Vertebrata</taxon>
        <taxon>Euteleostomi</taxon>
        <taxon>Actinopterygii</taxon>
        <taxon>Neopterygii</taxon>
        <taxon>Teleostei</taxon>
        <taxon>Neoteleostei</taxon>
        <taxon>Acanthomorphata</taxon>
        <taxon>Ovalentaria</taxon>
        <taxon>Blenniimorphae</taxon>
        <taxon>Blenniiformes</taxon>
        <taxon>Blennioidei</taxon>
        <taxon>Blenniidae</taxon>
        <taxon>Salariinae</taxon>
        <taxon>Salarias</taxon>
    </lineage>
</organism>
<dbReference type="OMA" id="YDINAIC"/>